<dbReference type="SUPFAM" id="SSF52540">
    <property type="entry name" value="P-loop containing nucleoside triphosphate hydrolases"/>
    <property type="match status" value="1"/>
</dbReference>
<dbReference type="SUPFAM" id="SSF51735">
    <property type="entry name" value="NAD(P)-binding Rossmann-fold domains"/>
    <property type="match status" value="1"/>
</dbReference>
<organism evidence="3 5">
    <name type="scientific">Adineta ricciae</name>
    <name type="common">Rotifer</name>
    <dbReference type="NCBI Taxonomy" id="249248"/>
    <lineage>
        <taxon>Eukaryota</taxon>
        <taxon>Metazoa</taxon>
        <taxon>Spiralia</taxon>
        <taxon>Gnathifera</taxon>
        <taxon>Rotifera</taxon>
        <taxon>Eurotatoria</taxon>
        <taxon>Bdelloidea</taxon>
        <taxon>Adinetida</taxon>
        <taxon>Adinetidae</taxon>
        <taxon>Adineta</taxon>
    </lineage>
</organism>
<proteinExistence type="predicted"/>
<dbReference type="InterPro" id="IPR011990">
    <property type="entry name" value="TPR-like_helical_dom_sf"/>
</dbReference>
<dbReference type="EMBL" id="CAJNOR010001878">
    <property type="protein sequence ID" value="CAF1214007.1"/>
    <property type="molecule type" value="Genomic_DNA"/>
</dbReference>
<sequence length="1119" mass="128131">MSTFEELTSGTSAAAKRVTDFFTAVHDTFSPIPLTSFVETPSLANQKSTFPLATSGKRELADSVGHKWKLLGIVEDTENGHQKYHRELELFLKPQNSHLTQPNIYSVARSEMKKAEDYNVGKSIVRAADNILRQSLDLRLEDHSVIGVIGFGKIGTSIAMHLRQQHIGKVMIYDVNPTIMIRALAHDFVICTKEQMLQQASFIFCATGNKSLTYNDLLTVGTDIKSVIIASCTSADDELDLHEGLKQHKNDSPDPGSFSRYTLPRLNREPIQIILLCDGNATNFFHRAVLGESIRSVQAAMVVCALNLQRLAVKKERKQGIMTLTNEEEMTIARLWLQYFPELDVYNISNIPSAYTKFDIRPLQDAYGDLPVDHKTIIEFKKQLGLLKSENTDSIDFMDSTKKLIITAPCGSGKTAVLLSLIRDVRNHYDFMWWLDCNESLISTFFYLAQIFCIPSTERSMDELEEVVLKEMLSTSKINNILLVVDNVQEFDERTSSELTIYPANTITSTTSGSSIEPSQFRCHKLLSLLSNAIANPEVRRQRRCHIVALQTNDSVNQPSSFQPVPTPGNEYDKDCWLYIHLQNIIMTEAETWIMGKIVSDASLDFRTKREELIRKIVKNDVRRLTIRLTALLLTSEKITDQDLTSINNAVKQASSSETDDLLSLLIKLSLTKLNERYPSFYTCVQVFSLIHAGSISYKIFQDLYNILLKNEKDTISSYIRDQNAKKFSEDLLTVLIRHCILKQNILVPNIHTYDSQNRKFCNYVEAYSMPSTYVKALNKPLLNNTTSSAWKYVMTLIEQGFNYNYYNDERLNEHNIVYYLDHATTIIKHTKDWNGKETYADILVELLCRLGSYNLNERRMYSEASKLYEKASQMLEESQNEDRPNTKWSATLMWYICKQLNDDQDLKEANGYISKIEDVRKQLQEISNSTSQKETSFSKRYEFEAIIGMERIRVQQAQDERIYAEDRKNLLENTVKILEDIRDKTSMGTRTRSLLLQILGSAYSLLKNHTKAEKCVTQALKDLTKILPPEHLDIARVKFRLAYFLVEEITTRASKEQNNQHADINRKLEKAEDLLEAAFKVQKTKLSNKHKDLIDSDKLRQRINELSKKLNSSVSSSQ</sequence>
<dbReference type="Gene3D" id="1.25.40.10">
    <property type="entry name" value="Tetratricopeptide repeat domain"/>
    <property type="match status" value="1"/>
</dbReference>
<comment type="caution">
    <text evidence="3">The sequence shown here is derived from an EMBL/GenBank/DDBJ whole genome shotgun (WGS) entry which is preliminary data.</text>
</comment>
<evidence type="ECO:0000313" key="3">
    <source>
        <dbReference type="EMBL" id="CAF1540136.1"/>
    </source>
</evidence>
<dbReference type="InterPro" id="IPR027417">
    <property type="entry name" value="P-loop_NTPase"/>
</dbReference>
<evidence type="ECO:0000313" key="2">
    <source>
        <dbReference type="EMBL" id="CAF1214007.1"/>
    </source>
</evidence>
<dbReference type="SMART" id="SM00997">
    <property type="entry name" value="AdoHcyase_NAD"/>
    <property type="match status" value="1"/>
</dbReference>
<reference evidence="3" key="1">
    <citation type="submission" date="2021-02" db="EMBL/GenBank/DDBJ databases">
        <authorList>
            <person name="Nowell W R."/>
        </authorList>
    </citation>
    <scope>NUCLEOTIDE SEQUENCE</scope>
</reference>
<evidence type="ECO:0000313" key="5">
    <source>
        <dbReference type="Proteomes" id="UP000663852"/>
    </source>
</evidence>
<dbReference type="Proteomes" id="UP000663852">
    <property type="component" value="Unassembled WGS sequence"/>
</dbReference>
<name>A0A815W1R1_ADIRI</name>
<evidence type="ECO:0000259" key="1">
    <source>
        <dbReference type="SMART" id="SM00997"/>
    </source>
</evidence>
<protein>
    <recommendedName>
        <fullName evidence="1">S-adenosyl-L-homocysteine hydrolase NAD binding domain-containing protein</fullName>
    </recommendedName>
</protein>
<dbReference type="InterPro" id="IPR036291">
    <property type="entry name" value="NAD(P)-bd_dom_sf"/>
</dbReference>
<gene>
    <name evidence="3" type="ORF">EDS130_LOCUS45257</name>
    <name evidence="2" type="ORF">XAT740_LOCUS24349</name>
</gene>
<dbReference type="InterPro" id="IPR015878">
    <property type="entry name" value="Ado_hCys_hydrolase_NAD-bd"/>
</dbReference>
<accession>A0A815W1R1</accession>
<dbReference type="Pfam" id="PF00670">
    <property type="entry name" value="AdoHcyase_NAD"/>
    <property type="match status" value="1"/>
</dbReference>
<evidence type="ECO:0000313" key="4">
    <source>
        <dbReference type="Proteomes" id="UP000663828"/>
    </source>
</evidence>
<dbReference type="Gene3D" id="3.40.50.720">
    <property type="entry name" value="NAD(P)-binding Rossmann-like Domain"/>
    <property type="match status" value="1"/>
</dbReference>
<dbReference type="Gene3D" id="3.40.50.300">
    <property type="entry name" value="P-loop containing nucleotide triphosphate hydrolases"/>
    <property type="match status" value="1"/>
</dbReference>
<dbReference type="InterPro" id="IPR029752">
    <property type="entry name" value="D-isomer_DH_CS1"/>
</dbReference>
<dbReference type="EMBL" id="CAJNOJ010001045">
    <property type="protein sequence ID" value="CAF1540136.1"/>
    <property type="molecule type" value="Genomic_DNA"/>
</dbReference>
<dbReference type="PROSITE" id="PS00065">
    <property type="entry name" value="D_2_HYDROXYACID_DH_1"/>
    <property type="match status" value="1"/>
</dbReference>
<dbReference type="OrthoDB" id="10063912at2759"/>
<keyword evidence="4" id="KW-1185">Reference proteome</keyword>
<dbReference type="AlphaFoldDB" id="A0A815W1R1"/>
<dbReference type="Proteomes" id="UP000663828">
    <property type="component" value="Unassembled WGS sequence"/>
</dbReference>
<feature type="domain" description="S-adenosyl-L-homocysteine hydrolase NAD binding" evidence="1">
    <location>
        <begin position="116"/>
        <end position="289"/>
    </location>
</feature>